<evidence type="ECO:0000256" key="4">
    <source>
        <dbReference type="ARBA" id="ARBA00023125"/>
    </source>
</evidence>
<evidence type="ECO:0000256" key="5">
    <source>
        <dbReference type="ARBA" id="ARBA00023163"/>
    </source>
</evidence>
<gene>
    <name evidence="11" type="ORF">ENR15_23110</name>
</gene>
<evidence type="ECO:0000256" key="6">
    <source>
        <dbReference type="PROSITE-ProRule" id="PRU00169"/>
    </source>
</evidence>
<protein>
    <submittedName>
        <fullName evidence="11">EAL domain-containing protein</fullName>
    </submittedName>
</protein>
<dbReference type="InterPro" id="IPR011006">
    <property type="entry name" value="CheY-like_superfamily"/>
</dbReference>
<accession>A0A7C3ZXD3</accession>
<dbReference type="SMART" id="SM00052">
    <property type="entry name" value="EAL"/>
    <property type="match status" value="1"/>
</dbReference>
<evidence type="ECO:0000313" key="11">
    <source>
        <dbReference type="EMBL" id="HGG03446.1"/>
    </source>
</evidence>
<evidence type="ECO:0000259" key="9">
    <source>
        <dbReference type="PROSITE" id="PS50883"/>
    </source>
</evidence>
<dbReference type="PROSITE" id="PS50883">
    <property type="entry name" value="EAL"/>
    <property type="match status" value="1"/>
</dbReference>
<dbReference type="CDD" id="cd19920">
    <property type="entry name" value="REC_PA4781-like"/>
    <property type="match status" value="1"/>
</dbReference>
<dbReference type="SUPFAM" id="SSF52172">
    <property type="entry name" value="CheY-like"/>
    <property type="match status" value="1"/>
</dbReference>
<keyword evidence="3" id="KW-0805">Transcription regulation</keyword>
<dbReference type="Gene3D" id="3.30.70.270">
    <property type="match status" value="1"/>
</dbReference>
<dbReference type="Pfam" id="PF00990">
    <property type="entry name" value="GGDEF"/>
    <property type="match status" value="1"/>
</dbReference>
<name>A0A7C3ZXD3_9CYAN</name>
<dbReference type="SUPFAM" id="SSF55073">
    <property type="entry name" value="Nucleotide cyclase"/>
    <property type="match status" value="1"/>
</dbReference>
<dbReference type="PANTHER" id="PTHR44757">
    <property type="entry name" value="DIGUANYLATE CYCLASE DGCP"/>
    <property type="match status" value="1"/>
</dbReference>
<evidence type="ECO:0000259" key="8">
    <source>
        <dbReference type="PROSITE" id="PS50110"/>
    </source>
</evidence>
<dbReference type="InterPro" id="IPR029787">
    <property type="entry name" value="Nucleotide_cyclase"/>
</dbReference>
<dbReference type="InterPro" id="IPR001789">
    <property type="entry name" value="Sig_transdc_resp-reg_receiver"/>
</dbReference>
<keyword evidence="5" id="KW-0804">Transcription</keyword>
<comment type="caution">
    <text evidence="11">The sequence shown here is derived from an EMBL/GenBank/DDBJ whole genome shotgun (WGS) entry which is preliminary data.</text>
</comment>
<evidence type="ECO:0000256" key="2">
    <source>
        <dbReference type="ARBA" id="ARBA00023012"/>
    </source>
</evidence>
<proteinExistence type="predicted"/>
<dbReference type="Pfam" id="PF00072">
    <property type="entry name" value="Response_reg"/>
    <property type="match status" value="1"/>
</dbReference>
<dbReference type="PROSITE" id="PS50887">
    <property type="entry name" value="GGDEF"/>
    <property type="match status" value="1"/>
</dbReference>
<dbReference type="GO" id="GO:0000160">
    <property type="term" value="P:phosphorelay signal transduction system"/>
    <property type="evidence" value="ECO:0007669"/>
    <property type="project" value="UniProtKB-KW"/>
</dbReference>
<evidence type="ECO:0000256" key="3">
    <source>
        <dbReference type="ARBA" id="ARBA00023015"/>
    </source>
</evidence>
<feature type="domain" description="GGDEF" evidence="10">
    <location>
        <begin position="211"/>
        <end position="344"/>
    </location>
</feature>
<dbReference type="PANTHER" id="PTHR44757:SF2">
    <property type="entry name" value="BIOFILM ARCHITECTURE MAINTENANCE PROTEIN MBAA"/>
    <property type="match status" value="1"/>
</dbReference>
<dbReference type="Gene3D" id="3.40.50.2300">
    <property type="match status" value="1"/>
</dbReference>
<dbReference type="SMART" id="SM00267">
    <property type="entry name" value="GGDEF"/>
    <property type="match status" value="1"/>
</dbReference>
<keyword evidence="4" id="KW-0238">DNA-binding</keyword>
<dbReference type="Pfam" id="PF00563">
    <property type="entry name" value="EAL"/>
    <property type="match status" value="1"/>
</dbReference>
<keyword evidence="2" id="KW-0902">Two-component regulatory system</keyword>
<dbReference type="FunFam" id="3.40.50.2300:FF:000001">
    <property type="entry name" value="DNA-binding response regulator PhoB"/>
    <property type="match status" value="1"/>
</dbReference>
<sequence length="611" mass="68612">MNLQAADYSGKNILVVDDTPDNIRYLSTLLAAEGYTVRKALNGQKAIKACQATPPDLILLDIMMPEMDGYEVCQQLKSDELTSHIPVIFLSALDDVFDKVKAFEIGGADYVSKPFKGEEVLIRIQNQLALQDAHQKIISLNAKLEMRVQERTQQLEIANQELMQEISERKQLQHQLLHLALHDRLTGLPNRALFAERLEAAIKTAQQEPDYQFAVLFMDCDRFKVINDSLGHSVGDELLVAISRRIEAFLKKGDTLARLGGDEFAILLENISNIDAATKIAQRILQDLAVPFQLSRYEVFINASIGITLGDRECDKPEYLLRDADTAMYRAKAMGKGGYRVFTPAMHQEALQVLQLENDLRRAIERQEFVVHYQPIIALNSGTIAGFEALVRWQHPHRGFVSPAAFIPVAEETGLIADIDIFVLRQACRQLRLWQEQKLTDEPISISVNLSGRHFSQNKIIDEIDKILVETDLLARNLKMEITESALIENGESAQKIITQIRERQIEISLDDFGTGYSSLSYLNSFPVNNLKIDQSFMKQLDGSHQKFGLIPAIIGIARTMGMRAIAEGVETQAQLDLLKELNCDCAQGYLFSKPLNSQLAGNLLAATPHW</sequence>
<evidence type="ECO:0000259" key="10">
    <source>
        <dbReference type="PROSITE" id="PS50887"/>
    </source>
</evidence>
<reference evidence="11" key="1">
    <citation type="journal article" date="2020" name="mSystems">
        <title>Genome- and Community-Level Interaction Insights into Carbon Utilization and Element Cycling Functions of Hydrothermarchaeota in Hydrothermal Sediment.</title>
        <authorList>
            <person name="Zhou Z."/>
            <person name="Liu Y."/>
            <person name="Xu W."/>
            <person name="Pan J."/>
            <person name="Luo Z.H."/>
            <person name="Li M."/>
        </authorList>
    </citation>
    <scope>NUCLEOTIDE SEQUENCE [LARGE SCALE GENOMIC DNA]</scope>
    <source>
        <strain evidence="11">SpSt-374</strain>
    </source>
</reference>
<dbReference type="InterPro" id="IPR043128">
    <property type="entry name" value="Rev_trsase/Diguanyl_cyclase"/>
</dbReference>
<dbReference type="InterPro" id="IPR001633">
    <property type="entry name" value="EAL_dom"/>
</dbReference>
<dbReference type="SUPFAM" id="SSF141868">
    <property type="entry name" value="EAL domain-like"/>
    <property type="match status" value="1"/>
</dbReference>
<dbReference type="SMART" id="SM00448">
    <property type="entry name" value="REC"/>
    <property type="match status" value="1"/>
</dbReference>
<dbReference type="NCBIfam" id="TIGR00254">
    <property type="entry name" value="GGDEF"/>
    <property type="match status" value="1"/>
</dbReference>
<organism evidence="11">
    <name type="scientific">Planktothricoides sp. SpSt-374</name>
    <dbReference type="NCBI Taxonomy" id="2282167"/>
    <lineage>
        <taxon>Bacteria</taxon>
        <taxon>Bacillati</taxon>
        <taxon>Cyanobacteriota</taxon>
        <taxon>Cyanophyceae</taxon>
        <taxon>Oscillatoriophycideae</taxon>
        <taxon>Oscillatoriales</taxon>
        <taxon>Oscillatoriaceae</taxon>
        <taxon>Planktothricoides</taxon>
    </lineage>
</organism>
<dbReference type="InterPro" id="IPR052155">
    <property type="entry name" value="Biofilm_reg_signaling"/>
</dbReference>
<keyword evidence="7" id="KW-0175">Coiled coil</keyword>
<feature type="domain" description="EAL" evidence="9">
    <location>
        <begin position="353"/>
        <end position="609"/>
    </location>
</feature>
<keyword evidence="1 6" id="KW-0597">Phosphoprotein</keyword>
<dbReference type="PROSITE" id="PS50110">
    <property type="entry name" value="RESPONSE_REGULATORY"/>
    <property type="match status" value="1"/>
</dbReference>
<dbReference type="CDD" id="cd01949">
    <property type="entry name" value="GGDEF"/>
    <property type="match status" value="1"/>
</dbReference>
<dbReference type="AlphaFoldDB" id="A0A7C3ZXD3"/>
<dbReference type="EMBL" id="DSPX01000235">
    <property type="protein sequence ID" value="HGG03446.1"/>
    <property type="molecule type" value="Genomic_DNA"/>
</dbReference>
<feature type="domain" description="Response regulatory" evidence="8">
    <location>
        <begin position="12"/>
        <end position="128"/>
    </location>
</feature>
<dbReference type="CDD" id="cd01948">
    <property type="entry name" value="EAL"/>
    <property type="match status" value="1"/>
</dbReference>
<dbReference type="Gene3D" id="3.20.20.450">
    <property type="entry name" value="EAL domain"/>
    <property type="match status" value="1"/>
</dbReference>
<dbReference type="GO" id="GO:0003677">
    <property type="term" value="F:DNA binding"/>
    <property type="evidence" value="ECO:0007669"/>
    <property type="project" value="UniProtKB-KW"/>
</dbReference>
<feature type="coiled-coil region" evidence="7">
    <location>
        <begin position="141"/>
        <end position="175"/>
    </location>
</feature>
<dbReference type="InterPro" id="IPR035919">
    <property type="entry name" value="EAL_sf"/>
</dbReference>
<evidence type="ECO:0000256" key="7">
    <source>
        <dbReference type="SAM" id="Coils"/>
    </source>
</evidence>
<dbReference type="InterPro" id="IPR000160">
    <property type="entry name" value="GGDEF_dom"/>
</dbReference>
<dbReference type="FunFam" id="3.20.20.450:FF:000001">
    <property type="entry name" value="Cyclic di-GMP phosphodiesterase yahA"/>
    <property type="match status" value="1"/>
</dbReference>
<feature type="modified residue" description="4-aspartylphosphate" evidence="6">
    <location>
        <position position="61"/>
    </location>
</feature>
<evidence type="ECO:0000256" key="1">
    <source>
        <dbReference type="ARBA" id="ARBA00022553"/>
    </source>
</evidence>